<accession>A0A8D8W5B8</accession>
<name>A0A8D8W5B8_9HEMI</name>
<dbReference type="AlphaFoldDB" id="A0A8D8W5B8"/>
<evidence type="ECO:0000313" key="2">
    <source>
        <dbReference type="EMBL" id="CAG6645394.1"/>
    </source>
</evidence>
<feature type="region of interest" description="Disordered" evidence="1">
    <location>
        <begin position="57"/>
        <end position="86"/>
    </location>
</feature>
<evidence type="ECO:0000256" key="1">
    <source>
        <dbReference type="SAM" id="MobiDB-lite"/>
    </source>
</evidence>
<dbReference type="EMBL" id="HBUF01136676">
    <property type="protein sequence ID" value="CAG6645385.1"/>
    <property type="molecule type" value="Transcribed_RNA"/>
</dbReference>
<reference evidence="2" key="1">
    <citation type="submission" date="2021-05" db="EMBL/GenBank/DDBJ databases">
        <authorList>
            <person name="Alioto T."/>
            <person name="Alioto T."/>
            <person name="Gomez Garrido J."/>
        </authorList>
    </citation>
    <scope>NUCLEOTIDE SEQUENCE</scope>
</reference>
<organism evidence="2">
    <name type="scientific">Cacopsylla melanoneura</name>
    <dbReference type="NCBI Taxonomy" id="428564"/>
    <lineage>
        <taxon>Eukaryota</taxon>
        <taxon>Metazoa</taxon>
        <taxon>Ecdysozoa</taxon>
        <taxon>Arthropoda</taxon>
        <taxon>Hexapoda</taxon>
        <taxon>Insecta</taxon>
        <taxon>Pterygota</taxon>
        <taxon>Neoptera</taxon>
        <taxon>Paraneoptera</taxon>
        <taxon>Hemiptera</taxon>
        <taxon>Sternorrhyncha</taxon>
        <taxon>Psylloidea</taxon>
        <taxon>Psyllidae</taxon>
        <taxon>Psyllinae</taxon>
        <taxon>Cacopsylla</taxon>
    </lineage>
</organism>
<dbReference type="EMBL" id="HBUF01136678">
    <property type="protein sequence ID" value="CAG6645394.1"/>
    <property type="molecule type" value="Transcribed_RNA"/>
</dbReference>
<proteinExistence type="predicted"/>
<protein>
    <submittedName>
        <fullName evidence="2">Uncharacterized protein</fullName>
    </submittedName>
</protein>
<sequence>MSTVRCHRNLPAHFIGSVPRIVSYVRHILSGEVRDHNVPREPVHVGRQTGFVHHQLSESQNYEGQAEAQGGRHDGHRVRGGAPAGTVQCGQLPGRLLDSRHIPTVSPVQDQRSTQCGSTAHPDCAQVGHCTAAQSQT</sequence>